<dbReference type="SUPFAM" id="SSF53448">
    <property type="entry name" value="Nucleotide-diphospho-sugar transferases"/>
    <property type="match status" value="1"/>
</dbReference>
<keyword evidence="1" id="KW-0328">Glycosyltransferase</keyword>
<comment type="caution">
    <text evidence="4">The sequence shown here is derived from an EMBL/GenBank/DDBJ whole genome shotgun (WGS) entry which is preliminary data.</text>
</comment>
<dbReference type="Pfam" id="PF01501">
    <property type="entry name" value="Glyco_transf_8"/>
    <property type="match status" value="1"/>
</dbReference>
<dbReference type="Gene3D" id="3.90.550.10">
    <property type="entry name" value="Spore Coat Polysaccharide Biosynthesis Protein SpsA, Chain A"/>
    <property type="match status" value="1"/>
</dbReference>
<dbReference type="PANTHER" id="PTHR13778:SF47">
    <property type="entry name" value="LIPOPOLYSACCHARIDE 1,3-GALACTOSYLTRANSFERASE"/>
    <property type="match status" value="1"/>
</dbReference>
<evidence type="ECO:0000256" key="3">
    <source>
        <dbReference type="ARBA" id="ARBA00022723"/>
    </source>
</evidence>
<dbReference type="InterPro" id="IPR050748">
    <property type="entry name" value="Glycosyltrans_8_dom-fam"/>
</dbReference>
<sequence length="301" mass="35091">MRITQNTISILLSTDEHYMIMLAVLLKSIEVNHKTPAKIHVVVICDKVKAGSQRKVEMSLNPDIIEIRWINMKDVLPPAIKLPIDHTSFSLIVYMRLFVGSLFPVGTKKALYMDTDMLVLDDISKLYHIDIGDDTIGAVQDPRLLTFDNPWGGVLNYKELGFKPQTKYFNTGLLLIDIPKWIEQKIPQRVLDTIKKNIKFANYPDQYGLNIILAEKWTELHPRWNAFASDNLNDPGIVHFIGRKPIYRTYTYNQHYLELFEHYKKLTAWRDVKPINEFHRYLKKINNIGVKLREKLSNTIK</sequence>
<proteinExistence type="predicted"/>
<dbReference type="RefSeq" id="WP_194106536.1">
    <property type="nucleotide sequence ID" value="NZ_JADFFM010000001.1"/>
</dbReference>
<evidence type="ECO:0000313" key="4">
    <source>
        <dbReference type="EMBL" id="MBE9667187.1"/>
    </source>
</evidence>
<keyword evidence="5" id="KW-1185">Reference proteome</keyword>
<organism evidence="4 5">
    <name type="scientific">Mucilaginibacter boryungensis</name>
    <dbReference type="NCBI Taxonomy" id="768480"/>
    <lineage>
        <taxon>Bacteria</taxon>
        <taxon>Pseudomonadati</taxon>
        <taxon>Bacteroidota</taxon>
        <taxon>Sphingobacteriia</taxon>
        <taxon>Sphingobacteriales</taxon>
        <taxon>Sphingobacteriaceae</taxon>
        <taxon>Mucilaginibacter</taxon>
    </lineage>
</organism>
<keyword evidence="3" id="KW-0479">Metal-binding</keyword>
<evidence type="ECO:0000256" key="2">
    <source>
        <dbReference type="ARBA" id="ARBA00022679"/>
    </source>
</evidence>
<reference evidence="4 5" key="1">
    <citation type="submission" date="2020-10" db="EMBL/GenBank/DDBJ databases">
        <title>Mucilaginibacter mali sp. nov., isolated from rhizosphere soil of apple orchard.</title>
        <authorList>
            <person name="Lee J.-S."/>
            <person name="Kim H.S."/>
            <person name="Kim J.-S."/>
        </authorList>
    </citation>
    <scope>NUCLEOTIDE SEQUENCE [LARGE SCALE GENOMIC DNA]</scope>
    <source>
        <strain evidence="4 5">KCTC 23157</strain>
    </source>
</reference>
<protein>
    <submittedName>
        <fullName evidence="4">Glycosyltransferase family 8 protein</fullName>
    </submittedName>
</protein>
<dbReference type="CDD" id="cd04194">
    <property type="entry name" value="GT8_A4GalT_like"/>
    <property type="match status" value="1"/>
</dbReference>
<accession>A0ABR9XII1</accession>
<dbReference type="PANTHER" id="PTHR13778">
    <property type="entry name" value="GLYCOSYLTRANSFERASE 8 DOMAIN-CONTAINING PROTEIN"/>
    <property type="match status" value="1"/>
</dbReference>
<dbReference type="EMBL" id="JADFFM010000001">
    <property type="protein sequence ID" value="MBE9667187.1"/>
    <property type="molecule type" value="Genomic_DNA"/>
</dbReference>
<keyword evidence="2" id="KW-0808">Transferase</keyword>
<dbReference type="Proteomes" id="UP000632774">
    <property type="component" value="Unassembled WGS sequence"/>
</dbReference>
<dbReference type="InterPro" id="IPR029044">
    <property type="entry name" value="Nucleotide-diphossugar_trans"/>
</dbReference>
<dbReference type="InterPro" id="IPR002495">
    <property type="entry name" value="Glyco_trans_8"/>
</dbReference>
<evidence type="ECO:0000313" key="5">
    <source>
        <dbReference type="Proteomes" id="UP000632774"/>
    </source>
</evidence>
<gene>
    <name evidence="4" type="ORF">IRJ18_12515</name>
</gene>
<name>A0ABR9XII1_9SPHI</name>
<evidence type="ECO:0000256" key="1">
    <source>
        <dbReference type="ARBA" id="ARBA00022676"/>
    </source>
</evidence>